<organism evidence="7">
    <name type="scientific">Laccaria bicolor (strain S238N-H82 / ATCC MYA-4686)</name>
    <name type="common">Bicoloured deceiver</name>
    <name type="synonym">Laccaria laccata var. bicolor</name>
    <dbReference type="NCBI Taxonomy" id="486041"/>
    <lineage>
        <taxon>Eukaryota</taxon>
        <taxon>Fungi</taxon>
        <taxon>Dikarya</taxon>
        <taxon>Basidiomycota</taxon>
        <taxon>Agaricomycotina</taxon>
        <taxon>Agaricomycetes</taxon>
        <taxon>Agaricomycetidae</taxon>
        <taxon>Agaricales</taxon>
        <taxon>Agaricineae</taxon>
        <taxon>Hydnangiaceae</taxon>
        <taxon>Laccaria</taxon>
    </lineage>
</organism>
<dbReference type="SMART" id="SM00454">
    <property type="entry name" value="SAM"/>
    <property type="match status" value="1"/>
</dbReference>
<dbReference type="InterPro" id="IPR001715">
    <property type="entry name" value="CH_dom"/>
</dbReference>
<evidence type="ECO:0000259" key="4">
    <source>
        <dbReference type="PROSITE" id="PS50021"/>
    </source>
</evidence>
<feature type="compositionally biased region" description="Polar residues" evidence="2">
    <location>
        <begin position="512"/>
        <end position="521"/>
    </location>
</feature>
<dbReference type="SMART" id="SM00233">
    <property type="entry name" value="PH"/>
    <property type="match status" value="1"/>
</dbReference>
<keyword evidence="7" id="KW-1185">Reference proteome</keyword>
<feature type="region of interest" description="Disordered" evidence="2">
    <location>
        <begin position="866"/>
        <end position="893"/>
    </location>
</feature>
<name>B0CZP7_LACBS</name>
<dbReference type="FunCoup" id="B0CZP7">
    <property type="interactions" value="52"/>
</dbReference>
<dbReference type="InterPro" id="IPR011993">
    <property type="entry name" value="PH-like_dom_sf"/>
</dbReference>
<dbReference type="InParanoid" id="B0CZP7"/>
<dbReference type="GO" id="GO:0005802">
    <property type="term" value="C:trans-Golgi network"/>
    <property type="evidence" value="ECO:0007669"/>
    <property type="project" value="TreeGrafter"/>
</dbReference>
<feature type="compositionally biased region" description="Low complexity" evidence="2">
    <location>
        <begin position="416"/>
        <end position="436"/>
    </location>
</feature>
<dbReference type="GeneID" id="6072589"/>
<accession>B0CZP7</accession>
<dbReference type="GO" id="GO:0007032">
    <property type="term" value="P:endosome organization"/>
    <property type="evidence" value="ECO:0007669"/>
    <property type="project" value="TreeGrafter"/>
</dbReference>
<dbReference type="Gene3D" id="1.10.150.50">
    <property type="entry name" value="Transcription Factor, Ets-1"/>
    <property type="match status" value="1"/>
</dbReference>
<dbReference type="GO" id="GO:0005769">
    <property type="term" value="C:early endosome"/>
    <property type="evidence" value="ECO:0007669"/>
    <property type="project" value="TreeGrafter"/>
</dbReference>
<feature type="domain" description="SAM" evidence="5">
    <location>
        <begin position="249"/>
        <end position="314"/>
    </location>
</feature>
<dbReference type="KEGG" id="lbc:LACBIDRAFT_323275"/>
<reference evidence="6 7" key="1">
    <citation type="journal article" date="2008" name="Nature">
        <title>The genome of Laccaria bicolor provides insights into mycorrhizal symbiosis.</title>
        <authorList>
            <person name="Martin F."/>
            <person name="Aerts A."/>
            <person name="Ahren D."/>
            <person name="Brun A."/>
            <person name="Danchin E.G.J."/>
            <person name="Duchaussoy F."/>
            <person name="Gibon J."/>
            <person name="Kohler A."/>
            <person name="Lindquist E."/>
            <person name="Pereda V."/>
            <person name="Salamov A."/>
            <person name="Shapiro H.J."/>
            <person name="Wuyts J."/>
            <person name="Blaudez D."/>
            <person name="Buee M."/>
            <person name="Brokstein P."/>
            <person name="Canbaeck B."/>
            <person name="Cohen D."/>
            <person name="Courty P.E."/>
            <person name="Coutinho P.M."/>
            <person name="Delaruelle C."/>
            <person name="Detter J.C."/>
            <person name="Deveau A."/>
            <person name="DiFazio S."/>
            <person name="Duplessis S."/>
            <person name="Fraissinet-Tachet L."/>
            <person name="Lucic E."/>
            <person name="Frey-Klett P."/>
            <person name="Fourrey C."/>
            <person name="Feussner I."/>
            <person name="Gay G."/>
            <person name="Grimwood J."/>
            <person name="Hoegger P.J."/>
            <person name="Jain P."/>
            <person name="Kilaru S."/>
            <person name="Labbe J."/>
            <person name="Lin Y.C."/>
            <person name="Legue V."/>
            <person name="Le Tacon F."/>
            <person name="Marmeisse R."/>
            <person name="Melayah D."/>
            <person name="Montanini B."/>
            <person name="Muratet M."/>
            <person name="Nehls U."/>
            <person name="Niculita-Hirzel H."/>
            <person name="Oudot-Le Secq M.P."/>
            <person name="Peter M."/>
            <person name="Quesneville H."/>
            <person name="Rajashekar B."/>
            <person name="Reich M."/>
            <person name="Rouhier N."/>
            <person name="Schmutz J."/>
            <person name="Yin T."/>
            <person name="Chalot M."/>
            <person name="Henrissat B."/>
            <person name="Kuees U."/>
            <person name="Lucas S."/>
            <person name="Van de Peer Y."/>
            <person name="Podila G.K."/>
            <person name="Polle A."/>
            <person name="Pukkila P.J."/>
            <person name="Richardson P.M."/>
            <person name="Rouze P."/>
            <person name="Sanders I.R."/>
            <person name="Stajich J.E."/>
            <person name="Tunlid A."/>
            <person name="Tuskan G."/>
            <person name="Grigoriev I.V."/>
        </authorList>
    </citation>
    <scope>NUCLEOTIDE SEQUENCE [LARGE SCALE GENOMIC DNA]</scope>
    <source>
        <strain evidence="7">S238N-H82 / ATCC MYA-4686</strain>
    </source>
</reference>
<dbReference type="CDD" id="cd09535">
    <property type="entry name" value="SAM_BOI-like_fungal"/>
    <property type="match status" value="1"/>
</dbReference>
<dbReference type="Pfam" id="PF00169">
    <property type="entry name" value="PH"/>
    <property type="match status" value="1"/>
</dbReference>
<feature type="region of interest" description="Disordered" evidence="2">
    <location>
        <begin position="222"/>
        <end position="246"/>
    </location>
</feature>
<dbReference type="GO" id="GO:0001881">
    <property type="term" value="P:receptor recycling"/>
    <property type="evidence" value="ECO:0007669"/>
    <property type="project" value="TreeGrafter"/>
</dbReference>
<dbReference type="InterPro" id="IPR001660">
    <property type="entry name" value="SAM"/>
</dbReference>
<feature type="compositionally biased region" description="Basic and acidic residues" evidence="2">
    <location>
        <begin position="230"/>
        <end position="246"/>
    </location>
</feature>
<feature type="domain" description="PH" evidence="3">
    <location>
        <begin position="737"/>
        <end position="839"/>
    </location>
</feature>
<feature type="compositionally biased region" description="Polar residues" evidence="2">
    <location>
        <begin position="574"/>
        <end position="592"/>
    </location>
</feature>
<dbReference type="RefSeq" id="XP_001876452.1">
    <property type="nucleotide sequence ID" value="XM_001876417.1"/>
</dbReference>
<dbReference type="SUPFAM" id="SSF47769">
    <property type="entry name" value="SAM/Pointed domain"/>
    <property type="match status" value="1"/>
</dbReference>
<feature type="region of interest" description="Disordered" evidence="2">
    <location>
        <begin position="485"/>
        <end position="598"/>
    </location>
</feature>
<dbReference type="SUPFAM" id="SSF50729">
    <property type="entry name" value="PH domain-like"/>
    <property type="match status" value="1"/>
</dbReference>
<dbReference type="PROSITE" id="PS50021">
    <property type="entry name" value="CH"/>
    <property type="match status" value="1"/>
</dbReference>
<dbReference type="STRING" id="486041.B0CZP7"/>
<gene>
    <name evidence="6" type="ORF">LACBIDRAFT_323275</name>
</gene>
<feature type="region of interest" description="Disordered" evidence="2">
    <location>
        <begin position="633"/>
        <end position="693"/>
    </location>
</feature>
<dbReference type="PROSITE" id="PS50105">
    <property type="entry name" value="SAM_DOMAIN"/>
    <property type="match status" value="1"/>
</dbReference>
<keyword evidence="1" id="KW-0597">Phosphoprotein</keyword>
<proteinExistence type="predicted"/>
<protein>
    <submittedName>
        <fullName evidence="6">Predicted protein</fullName>
    </submittedName>
</protein>
<evidence type="ECO:0000256" key="1">
    <source>
        <dbReference type="ARBA" id="ARBA00022553"/>
    </source>
</evidence>
<sequence>MPEYVYALNDYLEKVDTACNNAWWKGRTTIEGRLSLVPQKINTPSIQLTQKVSKFTMMDVQKAVEELRQLCAEEDNARCVSFASSDSTETDKPDFASDVEDWYQATETTLAEYSESGCAEKDDLEAQTATRASSFVLPRSMSCFSTLEVTTDTPDERIHSPARLSFPTSVYETIRSVPLSVSDQPTHGEASLTGLCLHTATDTAISVADGVVCAAPSDKMSSSLASMHRPSIEDKKGKERGKERHPKDWTVEEVVEWLKSKGFDKAILDKFVEQEITGDVLLRLDTNLLKTEIGIAALGKRLRVASSITDLRQSSILSSSTSSSSITKTPLPSSSFRHASSSSVNLLPRKQHHSQSYHSLPEILDHYPSWSFPADFMFDGGASAEIGSSSTHGSGIGLEIPFTINEDGPMSFETCSSLSHGHSSGHTASGHHLATARTRRHSRARYTLGGSKAGACERLVPGDSGKSQKPPIVIETHMKRPLTFSLTKGVNMTSGARPGTSGASPREKEKSSYVQRPSTSGGFPRTKEKALYVQRPSTSGGSPREKEKVSYVQRPSTSGGSSREKEKASYVQRPRTSSGSQQKNSHVQLSSLKTEKDSKAIRTASTTYFQRPSTSSGLLKKVSQSPIILEAPSDVEKSQGLPTASETRKERPSTFSLSKMYFQRPSTSSGLHKGPQSLFRDSKKEKEEKTSEENLLTHRGTLRKRTSILAWRSGGPSVEGKGPIGAKGRSFYEQIGVPDHTGWMRKRADRYHVWNLRYFVLKGQRLYWFKTDDKSLRCQEAGPTGFLDVVGYRVTVDETLDTGRYGLRIDHDGEKTHFFSSDDRTVIREWMKAILKATISRDETKPVTSSASNIQTIPLAIAQAMHTRPPSPTARDVTQKAHRRENPNQLSKRDARVLGFPSAMDNGLVEWANSHLPARLQIHDATTFFGGLALLRLAESIKGEQASPPVPDRAFPSGPNDAKPDGLFHLLDFLLGSGVKMGSVSINDVRLGRRDKILELLRSLKAWEEKRGRAPLTLRA</sequence>
<dbReference type="InterPro" id="IPR045188">
    <property type="entry name" value="Boi1/Boi2-like"/>
</dbReference>
<dbReference type="PROSITE" id="PS50003">
    <property type="entry name" value="PH_DOMAIN"/>
    <property type="match status" value="1"/>
</dbReference>
<dbReference type="EMBL" id="DS547094">
    <property type="protein sequence ID" value="EDR12188.1"/>
    <property type="molecule type" value="Genomic_DNA"/>
</dbReference>
<dbReference type="Pfam" id="PF07647">
    <property type="entry name" value="SAM_2"/>
    <property type="match status" value="1"/>
</dbReference>
<dbReference type="HOGENOM" id="CLU_007858_0_0_1"/>
<feature type="compositionally biased region" description="Basic and acidic residues" evidence="2">
    <location>
        <begin position="680"/>
        <end position="693"/>
    </location>
</feature>
<feature type="region of interest" description="Disordered" evidence="2">
    <location>
        <begin position="416"/>
        <end position="438"/>
    </location>
</feature>
<dbReference type="InterPro" id="IPR001849">
    <property type="entry name" value="PH_domain"/>
</dbReference>
<evidence type="ECO:0000259" key="5">
    <source>
        <dbReference type="PROSITE" id="PS50105"/>
    </source>
</evidence>
<dbReference type="PANTHER" id="PTHR22902">
    <property type="entry name" value="SESQUIPEDALIAN"/>
    <property type="match status" value="1"/>
</dbReference>
<dbReference type="Proteomes" id="UP000001194">
    <property type="component" value="Unassembled WGS sequence"/>
</dbReference>
<evidence type="ECO:0000313" key="6">
    <source>
        <dbReference type="EMBL" id="EDR12188.1"/>
    </source>
</evidence>
<dbReference type="GO" id="GO:0055037">
    <property type="term" value="C:recycling endosome"/>
    <property type="evidence" value="ECO:0007669"/>
    <property type="project" value="TreeGrafter"/>
</dbReference>
<dbReference type="GO" id="GO:0005829">
    <property type="term" value="C:cytosol"/>
    <property type="evidence" value="ECO:0007669"/>
    <property type="project" value="GOC"/>
</dbReference>
<dbReference type="AlphaFoldDB" id="B0CZP7"/>
<dbReference type="OrthoDB" id="73680at2759"/>
<dbReference type="InterPro" id="IPR013761">
    <property type="entry name" value="SAM/pointed_sf"/>
</dbReference>
<evidence type="ECO:0000259" key="3">
    <source>
        <dbReference type="PROSITE" id="PS50003"/>
    </source>
</evidence>
<evidence type="ECO:0000313" key="7">
    <source>
        <dbReference type="Proteomes" id="UP000001194"/>
    </source>
</evidence>
<dbReference type="Gene3D" id="2.30.29.30">
    <property type="entry name" value="Pleckstrin-homology domain (PH domain)/Phosphotyrosine-binding domain (PTB)"/>
    <property type="match status" value="1"/>
</dbReference>
<dbReference type="GO" id="GO:0042147">
    <property type="term" value="P:retrograde transport, endosome to Golgi"/>
    <property type="evidence" value="ECO:0007669"/>
    <property type="project" value="TreeGrafter"/>
</dbReference>
<feature type="domain" description="Calponin-homology (CH)" evidence="4">
    <location>
        <begin position="902"/>
        <end position="1009"/>
    </location>
</feature>
<evidence type="ECO:0000256" key="2">
    <source>
        <dbReference type="SAM" id="MobiDB-lite"/>
    </source>
</evidence>
<dbReference type="PANTHER" id="PTHR22902:SF27">
    <property type="entry name" value="PLECKSTRIN HOMOLOGY DOMAIN-CONTAINING FAMILY A MEMBER 3"/>
    <property type="match status" value="1"/>
</dbReference>
<feature type="compositionally biased region" description="Polar residues" evidence="2">
    <location>
        <begin position="485"/>
        <end position="494"/>
    </location>
</feature>